<evidence type="ECO:0000313" key="2">
    <source>
        <dbReference type="EMBL" id="CAF0886405.1"/>
    </source>
</evidence>
<feature type="transmembrane region" description="Helical" evidence="1">
    <location>
        <begin position="106"/>
        <end position="130"/>
    </location>
</feature>
<gene>
    <name evidence="2" type="ORF">GPM918_LOCUS7884</name>
    <name evidence="3" type="ORF">SRO942_LOCUS7884</name>
</gene>
<protein>
    <submittedName>
        <fullName evidence="2">Uncharacterized protein</fullName>
    </submittedName>
</protein>
<evidence type="ECO:0000256" key="1">
    <source>
        <dbReference type="SAM" id="Phobius"/>
    </source>
</evidence>
<dbReference type="EMBL" id="CAJNOQ010001322">
    <property type="protein sequence ID" value="CAF0886405.1"/>
    <property type="molecule type" value="Genomic_DNA"/>
</dbReference>
<evidence type="ECO:0000313" key="3">
    <source>
        <dbReference type="EMBL" id="CAF3671571.1"/>
    </source>
</evidence>
<dbReference type="EMBL" id="CAJOBC010001322">
    <property type="protein sequence ID" value="CAF3671571.1"/>
    <property type="molecule type" value="Genomic_DNA"/>
</dbReference>
<accession>A0A813YLM2</accession>
<proteinExistence type="predicted"/>
<sequence>MPCLRVDMQGSAEVFTLNLCLCRTKACFANLQRRASSGSTLNADATISYNTGCDSNCQAQFTNTTRTIPVTIVDSTGTQQSTTLTYNGATDTTQVGEGPPTKSAQIGLGIGITFSALIIVGEIAFFTFYYRNPVSRSTDYHMN</sequence>
<comment type="caution">
    <text evidence="2">The sequence shown here is derived from an EMBL/GenBank/DDBJ whole genome shotgun (WGS) entry which is preliminary data.</text>
</comment>
<keyword evidence="1" id="KW-0472">Membrane</keyword>
<keyword evidence="4" id="KW-1185">Reference proteome</keyword>
<reference evidence="2" key="1">
    <citation type="submission" date="2021-02" db="EMBL/GenBank/DDBJ databases">
        <authorList>
            <person name="Nowell W R."/>
        </authorList>
    </citation>
    <scope>NUCLEOTIDE SEQUENCE</scope>
</reference>
<dbReference type="Proteomes" id="UP000663829">
    <property type="component" value="Unassembled WGS sequence"/>
</dbReference>
<keyword evidence="1" id="KW-0812">Transmembrane</keyword>
<dbReference type="AlphaFoldDB" id="A0A813YLM2"/>
<dbReference type="Proteomes" id="UP000681722">
    <property type="component" value="Unassembled WGS sequence"/>
</dbReference>
<organism evidence="2 4">
    <name type="scientific">Didymodactylos carnosus</name>
    <dbReference type="NCBI Taxonomy" id="1234261"/>
    <lineage>
        <taxon>Eukaryota</taxon>
        <taxon>Metazoa</taxon>
        <taxon>Spiralia</taxon>
        <taxon>Gnathifera</taxon>
        <taxon>Rotifera</taxon>
        <taxon>Eurotatoria</taxon>
        <taxon>Bdelloidea</taxon>
        <taxon>Philodinida</taxon>
        <taxon>Philodinidae</taxon>
        <taxon>Didymodactylos</taxon>
    </lineage>
</organism>
<keyword evidence="1" id="KW-1133">Transmembrane helix</keyword>
<evidence type="ECO:0000313" key="4">
    <source>
        <dbReference type="Proteomes" id="UP000663829"/>
    </source>
</evidence>
<name>A0A813YLM2_9BILA</name>